<accession>A0A8J4JE06</accession>
<dbReference type="EMBL" id="VULC01015799">
    <property type="protein sequence ID" value="KAF1519442.1"/>
    <property type="molecule type" value="Genomic_DNA"/>
</dbReference>
<evidence type="ECO:0000313" key="1">
    <source>
        <dbReference type="EMBL" id="KAF1519442.1"/>
    </source>
</evidence>
<gene>
    <name evidence="1" type="ORF">FQV19_0010941</name>
</gene>
<comment type="caution">
    <text evidence="1">The sequence shown here is derived from an EMBL/GenBank/DDBJ whole genome shotgun (WGS) entry which is preliminary data.</text>
</comment>
<name>A0A8J4JE06_EUDMI</name>
<feature type="non-terminal residue" evidence="1">
    <location>
        <position position="1"/>
    </location>
</feature>
<keyword evidence="2" id="KW-1185">Reference proteome</keyword>
<feature type="non-terminal residue" evidence="1">
    <location>
        <position position="131"/>
    </location>
</feature>
<dbReference type="OrthoDB" id="9342603at2759"/>
<organism evidence="1 2">
    <name type="scientific">Eudyptula minor</name>
    <name type="common">Little blue penguin</name>
    <name type="synonym">Aptenodytes minor</name>
    <dbReference type="NCBI Taxonomy" id="37083"/>
    <lineage>
        <taxon>Eukaryota</taxon>
        <taxon>Metazoa</taxon>
        <taxon>Chordata</taxon>
        <taxon>Craniata</taxon>
        <taxon>Vertebrata</taxon>
        <taxon>Euteleostomi</taxon>
        <taxon>Archelosauria</taxon>
        <taxon>Archosauria</taxon>
        <taxon>Dinosauria</taxon>
        <taxon>Saurischia</taxon>
        <taxon>Theropoda</taxon>
        <taxon>Coelurosauria</taxon>
        <taxon>Aves</taxon>
        <taxon>Neognathae</taxon>
        <taxon>Neoaves</taxon>
        <taxon>Aequornithes</taxon>
        <taxon>Sphenisciformes</taxon>
        <taxon>Spheniscidae</taxon>
        <taxon>Eudyptula</taxon>
    </lineage>
</organism>
<protein>
    <submittedName>
        <fullName evidence="1">Uncharacterized protein</fullName>
    </submittedName>
</protein>
<sequence length="131" mass="14578">HAHDMHMGFFSFSKAVLHNILKLLSLAQLLQQFTLNTTAFLICIQLIRKAALLADRLRFLPQGLRTVFQPIGKVGPVFQHRAFQNLDVSGAFVKLHALLLGRYVLSVHEQPVIQALGGRALAFEIQSGPLL</sequence>
<dbReference type="AlphaFoldDB" id="A0A8J4JE06"/>
<dbReference type="Proteomes" id="UP000782854">
    <property type="component" value="Unassembled WGS sequence"/>
</dbReference>
<evidence type="ECO:0000313" key="2">
    <source>
        <dbReference type="Proteomes" id="UP000782854"/>
    </source>
</evidence>
<proteinExistence type="predicted"/>
<reference evidence="1" key="1">
    <citation type="journal article" date="2019" name="Gigascience">
        <title>High-coverage genomes to elucidate the evolution of penguins.</title>
        <authorList>
            <person name="Pan H."/>
            <person name="Cole T.L."/>
            <person name="Bi X."/>
            <person name="Fang M."/>
            <person name="Zhou C."/>
            <person name="Yang Z."/>
            <person name="Ksepka D.T."/>
            <person name="Hart T."/>
            <person name="Bouzat J.L."/>
            <person name="Argilla L.S."/>
            <person name="Bertelsen M.F."/>
            <person name="Boersma P.D."/>
            <person name="Bost C.A."/>
            <person name="Cherel Y."/>
            <person name="Dann P."/>
            <person name="Fiddaman S.R."/>
            <person name="Howard P."/>
            <person name="Labuschagne K."/>
            <person name="Mattern T."/>
            <person name="Miller G."/>
            <person name="Parker P."/>
            <person name="Phillips R.A."/>
            <person name="Quillfeldt P."/>
            <person name="Ryan P.G."/>
            <person name="Taylor H."/>
            <person name="Thompson D.R."/>
            <person name="Young M.J."/>
            <person name="Ellegaard M.R."/>
            <person name="Gilbert M.T.P."/>
            <person name="Sinding M.S."/>
            <person name="Pacheco G."/>
            <person name="Shepherd L.D."/>
            <person name="Tennyson A.J.D."/>
            <person name="Grosser S."/>
            <person name="Kay E."/>
            <person name="Nupen L.J."/>
            <person name="Ellenberg U."/>
            <person name="Houston D.M."/>
            <person name="Reeve A.H."/>
            <person name="Johnson K."/>
            <person name="Masello J.F."/>
            <person name="Stracke T."/>
            <person name="McKinlay B."/>
            <person name="Borboroglu P.G."/>
            <person name="Zhang D.X."/>
            <person name="Zhang G."/>
        </authorList>
    </citation>
    <scope>NUCLEOTIDE SEQUENCE</scope>
    <source>
        <strain evidence="1">Gonzo</strain>
    </source>
</reference>